<protein>
    <submittedName>
        <fullName evidence="1">Uncharacterized protein</fullName>
    </submittedName>
</protein>
<organism evidence="1 2">
    <name type="scientific">Acidocella aminolytica 101 = DSM 11237</name>
    <dbReference type="NCBI Taxonomy" id="1120923"/>
    <lineage>
        <taxon>Bacteria</taxon>
        <taxon>Pseudomonadati</taxon>
        <taxon>Pseudomonadota</taxon>
        <taxon>Alphaproteobacteria</taxon>
        <taxon>Acetobacterales</taxon>
        <taxon>Acidocellaceae</taxon>
        <taxon>Acidocella</taxon>
    </lineage>
</organism>
<dbReference type="STRING" id="1120923.SAMN02746095_03848"/>
<dbReference type="EMBL" id="BANC01000045">
    <property type="protein sequence ID" value="GAN80361.1"/>
    <property type="molecule type" value="Genomic_DNA"/>
</dbReference>
<evidence type="ECO:0000313" key="1">
    <source>
        <dbReference type="EMBL" id="GAN80361.1"/>
    </source>
</evidence>
<name>A0A0D6PG56_9PROT</name>
<dbReference type="AlphaFoldDB" id="A0A0D6PG56"/>
<proteinExistence type="predicted"/>
<sequence>MVNHPNRSRRDRPGDRLQGLGATVLRTPDQSELPNLVAMIVRLWGELHTADPALARELARKLPAAEIRHE</sequence>
<gene>
    <name evidence="1" type="ORF">Aam_046_002</name>
</gene>
<reference evidence="1 2" key="1">
    <citation type="submission" date="2012-11" db="EMBL/GenBank/DDBJ databases">
        <title>Whole genome sequence of Acidocella aminolytica 101 = DSM 11237.</title>
        <authorList>
            <person name="Azuma Y."/>
            <person name="Higashiura N."/>
            <person name="Hirakawa H."/>
            <person name="Matsushita K."/>
        </authorList>
    </citation>
    <scope>NUCLEOTIDE SEQUENCE [LARGE SCALE GENOMIC DNA]</scope>
    <source>
        <strain evidence="2">101 / DSM 11237</strain>
    </source>
</reference>
<evidence type="ECO:0000313" key="2">
    <source>
        <dbReference type="Proteomes" id="UP000032668"/>
    </source>
</evidence>
<keyword evidence="2" id="KW-1185">Reference proteome</keyword>
<comment type="caution">
    <text evidence="1">The sequence shown here is derived from an EMBL/GenBank/DDBJ whole genome shotgun (WGS) entry which is preliminary data.</text>
</comment>
<dbReference type="Proteomes" id="UP000032668">
    <property type="component" value="Unassembled WGS sequence"/>
</dbReference>
<accession>A0A0D6PG56</accession>